<keyword evidence="1" id="KW-0732">Signal</keyword>
<evidence type="ECO:0000256" key="1">
    <source>
        <dbReference type="ARBA" id="ARBA00022729"/>
    </source>
</evidence>
<dbReference type="EMBL" id="RQPJ01000021">
    <property type="protein sequence ID" value="RTE52318.1"/>
    <property type="molecule type" value="Genomic_DNA"/>
</dbReference>
<dbReference type="Pfam" id="PF13778">
    <property type="entry name" value="DUF4174"/>
    <property type="match status" value="1"/>
</dbReference>
<dbReference type="OrthoDB" id="7362103at2"/>
<protein>
    <submittedName>
        <fullName evidence="3">DUF4174 domain-containing protein</fullName>
    </submittedName>
</protein>
<proteinExistence type="predicted"/>
<organism evidence="3 4">
    <name type="scientific">Arenibacter aquaticus</name>
    <dbReference type="NCBI Taxonomy" id="2489054"/>
    <lineage>
        <taxon>Bacteria</taxon>
        <taxon>Pseudomonadati</taxon>
        <taxon>Bacteroidota</taxon>
        <taxon>Flavobacteriia</taxon>
        <taxon>Flavobacteriales</taxon>
        <taxon>Flavobacteriaceae</taxon>
        <taxon>Arenibacter</taxon>
    </lineage>
</organism>
<dbReference type="RefSeq" id="WP_126164004.1">
    <property type="nucleotide sequence ID" value="NZ_RQPJ01000021.1"/>
</dbReference>
<dbReference type="InterPro" id="IPR025232">
    <property type="entry name" value="DUF4174"/>
</dbReference>
<keyword evidence="4" id="KW-1185">Reference proteome</keyword>
<evidence type="ECO:0000313" key="3">
    <source>
        <dbReference type="EMBL" id="RTE52318.1"/>
    </source>
</evidence>
<comment type="caution">
    <text evidence="3">The sequence shown here is derived from an EMBL/GenBank/DDBJ whole genome shotgun (WGS) entry which is preliminary data.</text>
</comment>
<reference evidence="3 4" key="1">
    <citation type="submission" date="2018-11" db="EMBL/GenBank/DDBJ databases">
        <title>Arenibacter aquaticus sp.nov., a marine bacterium isolated from surface seawater in the South China Sea.</title>
        <authorList>
            <person name="Guo J."/>
            <person name="Sun J."/>
        </authorList>
    </citation>
    <scope>NUCLEOTIDE SEQUENCE [LARGE SCALE GENOMIC DNA]</scope>
    <source>
        <strain evidence="3 4">GUO666</strain>
    </source>
</reference>
<evidence type="ECO:0000259" key="2">
    <source>
        <dbReference type="Pfam" id="PF13778"/>
    </source>
</evidence>
<gene>
    <name evidence="3" type="ORF">EHW67_19255</name>
</gene>
<feature type="domain" description="DUF4174" evidence="2">
    <location>
        <begin position="21"/>
        <end position="140"/>
    </location>
</feature>
<evidence type="ECO:0000313" key="4">
    <source>
        <dbReference type="Proteomes" id="UP000267585"/>
    </source>
</evidence>
<name>A0A430K083_9FLAO</name>
<accession>A0A430K083</accession>
<dbReference type="AlphaFoldDB" id="A0A430K083"/>
<dbReference type="Proteomes" id="UP000267585">
    <property type="component" value="Unassembled WGS sequence"/>
</dbReference>
<sequence length="146" mass="16950">MQILYILIIALIANNAISQDLKKHQWENRLVLILSQQEDSKAYQQQIAHLISLPKELKERKILIYEILPGRYRIFNYLNKDKKSKWISSSLLYDQYGNKEGGFQVVLIGLDGGVKLNTSNLLRASELFATIDSMPMRRAELENKRD</sequence>